<dbReference type="PROSITE" id="PS51504">
    <property type="entry name" value="H15"/>
    <property type="match status" value="1"/>
</dbReference>
<evidence type="ECO:0000313" key="3">
    <source>
        <dbReference type="Ensembl" id="ENSSFAP00005035632.1"/>
    </source>
</evidence>
<proteinExistence type="predicted"/>
<name>A0A672I334_SALFA</name>
<reference evidence="3" key="2">
    <citation type="submission" date="2025-09" db="UniProtKB">
        <authorList>
            <consortium name="Ensembl"/>
        </authorList>
    </citation>
    <scope>IDENTIFICATION</scope>
</reference>
<dbReference type="AlphaFoldDB" id="A0A672I334"/>
<dbReference type="Ensembl" id="ENSSFAT00005036976.1">
    <property type="protein sequence ID" value="ENSSFAP00005035632.1"/>
    <property type="gene ID" value="ENSSFAG00005018035.1"/>
</dbReference>
<accession>A0A672I334</accession>
<dbReference type="SMART" id="SM00526">
    <property type="entry name" value="H15"/>
    <property type="match status" value="1"/>
</dbReference>
<feature type="compositionally biased region" description="Basic and acidic residues" evidence="1">
    <location>
        <begin position="129"/>
        <end position="141"/>
    </location>
</feature>
<dbReference type="GO" id="GO:0003677">
    <property type="term" value="F:DNA binding"/>
    <property type="evidence" value="ECO:0007669"/>
    <property type="project" value="InterPro"/>
</dbReference>
<dbReference type="GO" id="GO:0006334">
    <property type="term" value="P:nucleosome assembly"/>
    <property type="evidence" value="ECO:0007669"/>
    <property type="project" value="InterPro"/>
</dbReference>
<feature type="compositionally biased region" description="Basic and acidic residues" evidence="1">
    <location>
        <begin position="7"/>
        <end position="32"/>
    </location>
</feature>
<feature type="compositionally biased region" description="Basic and acidic residues" evidence="1">
    <location>
        <begin position="108"/>
        <end position="119"/>
    </location>
</feature>
<organism evidence="3 4">
    <name type="scientific">Salarias fasciatus</name>
    <name type="common">Jewelled blenny</name>
    <name type="synonym">Blennius fasciatus</name>
    <dbReference type="NCBI Taxonomy" id="181472"/>
    <lineage>
        <taxon>Eukaryota</taxon>
        <taxon>Metazoa</taxon>
        <taxon>Chordata</taxon>
        <taxon>Craniata</taxon>
        <taxon>Vertebrata</taxon>
        <taxon>Euteleostomi</taxon>
        <taxon>Actinopterygii</taxon>
        <taxon>Neopterygii</taxon>
        <taxon>Teleostei</taxon>
        <taxon>Neoteleostei</taxon>
        <taxon>Acanthomorphata</taxon>
        <taxon>Ovalentaria</taxon>
        <taxon>Blenniimorphae</taxon>
        <taxon>Blenniiformes</taxon>
        <taxon>Blennioidei</taxon>
        <taxon>Blenniidae</taxon>
        <taxon>Salariinae</taxon>
        <taxon>Salarias</taxon>
    </lineage>
</organism>
<evidence type="ECO:0000256" key="1">
    <source>
        <dbReference type="SAM" id="MobiDB-lite"/>
    </source>
</evidence>
<dbReference type="GO" id="GO:0000786">
    <property type="term" value="C:nucleosome"/>
    <property type="evidence" value="ECO:0007669"/>
    <property type="project" value="InterPro"/>
</dbReference>
<reference evidence="3" key="1">
    <citation type="submission" date="2025-08" db="UniProtKB">
        <authorList>
            <consortium name="Ensembl"/>
        </authorList>
    </citation>
    <scope>IDENTIFICATION</scope>
</reference>
<dbReference type="InterPro" id="IPR036388">
    <property type="entry name" value="WH-like_DNA-bd_sf"/>
</dbReference>
<feature type="domain" description="H15" evidence="2">
    <location>
        <begin position="2"/>
        <end position="110"/>
    </location>
</feature>
<dbReference type="Pfam" id="PF00538">
    <property type="entry name" value="Linker_histone"/>
    <property type="match status" value="1"/>
</dbReference>
<dbReference type="Gene3D" id="1.10.10.10">
    <property type="entry name" value="Winged helix-like DNA-binding domain superfamily/Winged helix DNA-binding domain"/>
    <property type="match status" value="1"/>
</dbReference>
<dbReference type="Proteomes" id="UP000472267">
    <property type="component" value="Unassembled WGS sequence"/>
</dbReference>
<feature type="region of interest" description="Disordered" evidence="1">
    <location>
        <begin position="108"/>
        <end position="155"/>
    </location>
</feature>
<feature type="region of interest" description="Disordered" evidence="1">
    <location>
        <begin position="1"/>
        <end position="44"/>
    </location>
</feature>
<evidence type="ECO:0000313" key="4">
    <source>
        <dbReference type="Proteomes" id="UP000472267"/>
    </source>
</evidence>
<dbReference type="SUPFAM" id="SSF46785">
    <property type="entry name" value="Winged helix' DNA-binding domain"/>
    <property type="match status" value="1"/>
</dbReference>
<keyword evidence="4" id="KW-1185">Reference proteome</keyword>
<evidence type="ECO:0000259" key="2">
    <source>
        <dbReference type="PROSITE" id="PS51504"/>
    </source>
</evidence>
<sequence>MVLPKKMPLDCKEVPKPLKSDAPAEKNEETKSDAAAVRKPPAHPSRALMIKEAIKSLDSYIKQTYPSLDPVQLKHLVRNSLKKGLEKDSLVRPADSTVTAGAMAKFRLGPEVKKSKVENTDPNVKKAPKAAEDEPKPKKGGIDLSSAKSEDERVPISIVKKASQKAAEGGSAAAAATFATAAA</sequence>
<protein>
    <recommendedName>
        <fullName evidence="2">H15 domain-containing protein</fullName>
    </recommendedName>
</protein>
<dbReference type="InterPro" id="IPR005818">
    <property type="entry name" value="Histone_H1/H5_H15"/>
</dbReference>
<dbReference type="InParanoid" id="A0A672I334"/>
<dbReference type="InterPro" id="IPR036390">
    <property type="entry name" value="WH_DNA-bd_sf"/>
</dbReference>